<evidence type="ECO:0000256" key="2">
    <source>
        <dbReference type="ARBA" id="ARBA00022785"/>
    </source>
</evidence>
<dbReference type="GO" id="GO:0033739">
    <property type="term" value="F:preQ1 synthase activity"/>
    <property type="evidence" value="ECO:0007669"/>
    <property type="project" value="UniProtKB-UniRule"/>
</dbReference>
<keyword evidence="1 5" id="KW-0963">Cytoplasm</keyword>
<dbReference type="InterPro" id="IPR050084">
    <property type="entry name" value="NADPH_dep_7-cyano-7-deazaG_red"/>
</dbReference>
<comment type="subcellular location">
    <subcellularLocation>
        <location evidence="5">Cytoplasm</location>
    </subcellularLocation>
</comment>
<dbReference type="InterPro" id="IPR029500">
    <property type="entry name" value="QueF"/>
</dbReference>
<reference evidence="7" key="1">
    <citation type="submission" date="2010-05" db="EMBL/GenBank/DDBJ databases">
        <title>Complete sequence of Methylotenera sp. 301.</title>
        <authorList>
            <person name="Lucas S."/>
            <person name="Copeland A."/>
            <person name="Lapidus A."/>
            <person name="Cheng J.-F."/>
            <person name="Bruce D."/>
            <person name="Goodwin L."/>
            <person name="Pitluck S."/>
            <person name="Clum A."/>
            <person name="Land M."/>
            <person name="Hauser L."/>
            <person name="Kyrpides N."/>
            <person name="Ivanova N."/>
            <person name="Chistoservova L."/>
            <person name="Kalyuzhnaya M."/>
            <person name="Woyke T."/>
        </authorList>
    </citation>
    <scope>NUCLEOTIDE SEQUENCE [LARGE SCALE GENOMIC DNA]</scope>
    <source>
        <strain evidence="7">301</strain>
    </source>
</reference>
<dbReference type="STRING" id="666681.M301_1382"/>
<dbReference type="AlphaFoldDB" id="D7DI80"/>
<feature type="active site" description="Thioimide intermediate" evidence="5">
    <location>
        <position position="43"/>
    </location>
</feature>
<accession>D7DI80</accession>
<dbReference type="InterPro" id="IPR043133">
    <property type="entry name" value="GTP-CH-I_C/QueF"/>
</dbReference>
<dbReference type="KEGG" id="meh:M301_1382"/>
<dbReference type="GO" id="GO:0005737">
    <property type="term" value="C:cytoplasm"/>
    <property type="evidence" value="ECO:0007669"/>
    <property type="project" value="UniProtKB-SubCell"/>
</dbReference>
<protein>
    <recommendedName>
        <fullName evidence="5">NADPH-dependent 7-cyano-7-deazaguanine reductase</fullName>
        <ecNumber evidence="5">1.7.1.13</ecNumber>
    </recommendedName>
    <alternativeName>
        <fullName evidence="5">7-cyano-7-carbaguanine reductase</fullName>
    </alternativeName>
    <alternativeName>
        <fullName evidence="5">NADPH-dependent nitrile oxidoreductase</fullName>
    </alternativeName>
    <alternativeName>
        <fullName evidence="5">PreQ(0) reductase</fullName>
    </alternativeName>
</protein>
<dbReference type="eggNOG" id="COG0780">
    <property type="taxonomic scope" value="Bacteria"/>
</dbReference>
<dbReference type="EMBL" id="CP002056">
    <property type="protein sequence ID" value="ADI29765.1"/>
    <property type="molecule type" value="Genomic_DNA"/>
</dbReference>
<dbReference type="EC" id="1.7.1.13" evidence="5"/>
<comment type="catalytic activity">
    <reaction evidence="5">
        <text>7-aminomethyl-7-carbaguanine + 2 NADP(+) = 7-cyano-7-carbaguanine + 2 NADPH + 3 H(+)</text>
        <dbReference type="Rhea" id="RHEA:13409"/>
        <dbReference type="ChEBI" id="CHEBI:15378"/>
        <dbReference type="ChEBI" id="CHEBI:45075"/>
        <dbReference type="ChEBI" id="CHEBI:57783"/>
        <dbReference type="ChEBI" id="CHEBI:58349"/>
        <dbReference type="ChEBI" id="CHEBI:58703"/>
        <dbReference type="EC" id="1.7.1.13"/>
    </reaction>
</comment>
<dbReference type="UniPathway" id="UPA00392"/>
<dbReference type="PANTHER" id="PTHR34354">
    <property type="entry name" value="NADPH-DEPENDENT 7-CYANO-7-DEAZAGUANINE REDUCTASE"/>
    <property type="match status" value="1"/>
</dbReference>
<feature type="active site" description="Proton donor" evidence="5">
    <location>
        <position position="50"/>
    </location>
</feature>
<proteinExistence type="inferred from homology"/>
<dbReference type="Proteomes" id="UP000000383">
    <property type="component" value="Chromosome"/>
</dbReference>
<dbReference type="Pfam" id="PF14489">
    <property type="entry name" value="QueF"/>
    <property type="match status" value="1"/>
</dbReference>
<dbReference type="OrthoDB" id="9789995at2"/>
<dbReference type="RefSeq" id="WP_013148079.1">
    <property type="nucleotide sequence ID" value="NC_014207.1"/>
</dbReference>
<keyword evidence="7" id="KW-1185">Reference proteome</keyword>
<dbReference type="Gene3D" id="3.30.1130.10">
    <property type="match status" value="1"/>
</dbReference>
<organism evidence="6 7">
    <name type="scientific">Methylotenera versatilis (strain 301)</name>
    <dbReference type="NCBI Taxonomy" id="666681"/>
    <lineage>
        <taxon>Bacteria</taxon>
        <taxon>Pseudomonadati</taxon>
        <taxon>Pseudomonadota</taxon>
        <taxon>Betaproteobacteria</taxon>
        <taxon>Nitrosomonadales</taxon>
        <taxon>Methylophilaceae</taxon>
        <taxon>Methylotenera</taxon>
    </lineage>
</organism>
<comment type="similarity">
    <text evidence="5">Belongs to the GTP cyclohydrolase I family. QueF type 1 subfamily.</text>
</comment>
<feature type="binding site" evidence="5">
    <location>
        <begin position="65"/>
        <end position="67"/>
    </location>
    <ligand>
        <name>substrate</name>
    </ligand>
</feature>
<feature type="binding site" evidence="5">
    <location>
        <begin position="84"/>
        <end position="85"/>
    </location>
    <ligand>
        <name>substrate</name>
    </ligand>
</feature>
<evidence type="ECO:0000256" key="1">
    <source>
        <dbReference type="ARBA" id="ARBA00022490"/>
    </source>
</evidence>
<keyword evidence="2 5" id="KW-0671">Queuosine biosynthesis</keyword>
<evidence type="ECO:0000256" key="4">
    <source>
        <dbReference type="ARBA" id="ARBA00023002"/>
    </source>
</evidence>
<evidence type="ECO:0000313" key="7">
    <source>
        <dbReference type="Proteomes" id="UP000000383"/>
    </source>
</evidence>
<dbReference type="GO" id="GO:0008616">
    <property type="term" value="P:tRNA queuosine(34) biosynthetic process"/>
    <property type="evidence" value="ECO:0007669"/>
    <property type="project" value="UniProtKB-UniRule"/>
</dbReference>
<sequence>MTTQSIGGKPTAQPTKTLETFENPNQARDFHIHMEIPEFTCLCPKTGQPDFAIIYLDYIPDQTCVELKSLKLYMWSFRDEGCFHEAVTNTILDDLIAATQPKFMRVTAKFYVRGGVFTNVVAEHRKAGWQPLPRVELTQFESQSNIRG</sequence>
<comment type="pathway">
    <text evidence="5">tRNA modification; tRNA-queuosine biosynthesis.</text>
</comment>
<evidence type="ECO:0000256" key="3">
    <source>
        <dbReference type="ARBA" id="ARBA00022857"/>
    </source>
</evidence>
<comment type="function">
    <text evidence="5">Catalyzes the NADPH-dependent reduction of 7-cyano-7-deazaguanine (preQ0) to 7-aminomethyl-7-deazaguanine (preQ1).</text>
</comment>
<dbReference type="SUPFAM" id="SSF55620">
    <property type="entry name" value="Tetrahydrobiopterin biosynthesis enzymes-like"/>
    <property type="match status" value="1"/>
</dbReference>
<gene>
    <name evidence="5" type="primary">queF</name>
    <name evidence="6" type="ordered locus">M301_1382</name>
</gene>
<reference evidence="6 7" key="2">
    <citation type="journal article" date="2011" name="J. Bacteriol.">
        <title>Genomes of three methylotrophs from a single niche uncover genetic and metabolic divergence of Methylophilaceae.</title>
        <authorList>
            <person name="Lapidus A."/>
            <person name="Clum A."/>
            <person name="Labutti K."/>
            <person name="Kaluzhnaya M.G."/>
            <person name="Lim S."/>
            <person name="Beck D.A."/>
            <person name="Glavina Del Rio T."/>
            <person name="Nolan M."/>
            <person name="Mavromatis K."/>
            <person name="Huntemann M."/>
            <person name="Lucas S."/>
            <person name="Lidstrom M.E."/>
            <person name="Ivanova N."/>
            <person name="Chistoserdova L."/>
        </authorList>
    </citation>
    <scope>NUCLEOTIDE SEQUENCE [LARGE SCALE GENOMIC DNA]</scope>
    <source>
        <strain evidence="6 7">301</strain>
    </source>
</reference>
<dbReference type="InterPro" id="IPR016856">
    <property type="entry name" value="QueF_type1"/>
</dbReference>
<dbReference type="HOGENOM" id="CLU_102489_1_0_4"/>
<dbReference type="NCBIfam" id="TIGR03139">
    <property type="entry name" value="QueF-II"/>
    <property type="match status" value="1"/>
</dbReference>
<name>D7DI80_METV0</name>
<keyword evidence="4 5" id="KW-0560">Oxidoreductase</keyword>
<keyword evidence="3 5" id="KW-0521">NADP</keyword>
<dbReference type="PANTHER" id="PTHR34354:SF1">
    <property type="entry name" value="NADPH-DEPENDENT 7-CYANO-7-DEAZAGUANINE REDUCTASE"/>
    <property type="match status" value="1"/>
</dbReference>
<evidence type="ECO:0000256" key="5">
    <source>
        <dbReference type="HAMAP-Rule" id="MF_00818"/>
    </source>
</evidence>
<evidence type="ECO:0000313" key="6">
    <source>
        <dbReference type="EMBL" id="ADI29765.1"/>
    </source>
</evidence>
<dbReference type="HAMAP" id="MF_00818">
    <property type="entry name" value="QueF_type1"/>
    <property type="match status" value="1"/>
</dbReference>